<dbReference type="Proteomes" id="UP000832041">
    <property type="component" value="Chromosome"/>
</dbReference>
<dbReference type="EMBL" id="CP051627">
    <property type="protein sequence ID" value="UPT21189.1"/>
    <property type="molecule type" value="Genomic_DNA"/>
</dbReference>
<dbReference type="PANTHER" id="PTHR42951">
    <property type="entry name" value="METALLO-BETA-LACTAMASE DOMAIN-CONTAINING"/>
    <property type="match status" value="1"/>
</dbReference>
<accession>A0ABY4L1G9</accession>
<sequence>MTADGNTPPGIHRSGHAHTTMYLVADGDGVTVVDTGLPAAWPVPLRALRAIGTEPEQVRAVVPTHAHFDHLGLAERLRGQWRVPVWAHPEENFVAAHPSQYQHENSRLWYPLRHPGGVPVLAGMVAAGAPTVNGVTEPSELVPGQELGIPGHPRAVFTPGHCAPRLPGHDAVTTGDALVALAPYPGGAGPQSVSGAATADSARALDSLQALAATRAAVVFPGHGRPWREGVLSAAERAAAAGPP</sequence>
<reference evidence="2 3" key="1">
    <citation type="submission" date="2020-04" db="EMBL/GenBank/DDBJ databases">
        <title>Thermobifida alba genome sequencing and assembly.</title>
        <authorList>
            <person name="Luzics S."/>
            <person name="Horvath B."/>
            <person name="Nagy I."/>
            <person name="Toth A."/>
            <person name="Nagy I."/>
            <person name="Kukolya J."/>
        </authorList>
    </citation>
    <scope>NUCLEOTIDE SEQUENCE [LARGE SCALE GENOMIC DNA]</scope>
    <source>
        <strain evidence="2 3">DSM 43795</strain>
    </source>
</reference>
<evidence type="ECO:0000313" key="3">
    <source>
        <dbReference type="Proteomes" id="UP000832041"/>
    </source>
</evidence>
<evidence type="ECO:0000259" key="1">
    <source>
        <dbReference type="SMART" id="SM00849"/>
    </source>
</evidence>
<dbReference type="SMART" id="SM00849">
    <property type="entry name" value="Lactamase_B"/>
    <property type="match status" value="1"/>
</dbReference>
<gene>
    <name evidence="2" type="ORF">FOF52_09650</name>
</gene>
<dbReference type="Pfam" id="PF00753">
    <property type="entry name" value="Lactamase_B"/>
    <property type="match status" value="1"/>
</dbReference>
<feature type="domain" description="Metallo-beta-lactamase" evidence="1">
    <location>
        <begin position="18"/>
        <end position="223"/>
    </location>
</feature>
<dbReference type="InterPro" id="IPR050855">
    <property type="entry name" value="NDM-1-like"/>
</dbReference>
<dbReference type="PANTHER" id="PTHR42951:SF14">
    <property type="entry name" value="METALLO-BETA-LACTAMASE SUPERFAMILY PROTEIN"/>
    <property type="match status" value="1"/>
</dbReference>
<dbReference type="InterPro" id="IPR001279">
    <property type="entry name" value="Metallo-B-lactamas"/>
</dbReference>
<organism evidence="2 3">
    <name type="scientific">Thermobifida alba</name>
    <name type="common">Thermomonospora alba</name>
    <dbReference type="NCBI Taxonomy" id="53522"/>
    <lineage>
        <taxon>Bacteria</taxon>
        <taxon>Bacillati</taxon>
        <taxon>Actinomycetota</taxon>
        <taxon>Actinomycetes</taxon>
        <taxon>Streptosporangiales</taxon>
        <taxon>Nocardiopsidaceae</taxon>
        <taxon>Thermobifida</taxon>
    </lineage>
</organism>
<evidence type="ECO:0000313" key="2">
    <source>
        <dbReference type="EMBL" id="UPT21189.1"/>
    </source>
</evidence>
<dbReference type="Gene3D" id="3.60.15.10">
    <property type="entry name" value="Ribonuclease Z/Hydroxyacylglutathione hydrolase-like"/>
    <property type="match status" value="1"/>
</dbReference>
<name>A0ABY4L1G9_THEAE</name>
<dbReference type="InterPro" id="IPR036866">
    <property type="entry name" value="RibonucZ/Hydroxyglut_hydro"/>
</dbReference>
<proteinExistence type="predicted"/>
<dbReference type="SUPFAM" id="SSF56281">
    <property type="entry name" value="Metallo-hydrolase/oxidoreductase"/>
    <property type="match status" value="1"/>
</dbReference>
<keyword evidence="3" id="KW-1185">Reference proteome</keyword>
<dbReference type="RefSeq" id="WP_248593499.1">
    <property type="nucleotide sequence ID" value="NZ_BAABEB010000013.1"/>
</dbReference>
<protein>
    <submittedName>
        <fullName evidence="2">MBL fold metallo-hydrolase</fullName>
    </submittedName>
</protein>